<feature type="chain" id="PRO_5014500228" evidence="12">
    <location>
        <begin position="30"/>
        <end position="886"/>
    </location>
</feature>
<dbReference type="InterPro" id="IPR032675">
    <property type="entry name" value="LRR_dom_sf"/>
</dbReference>
<dbReference type="STRING" id="3880.A0A072V4K8"/>
<feature type="domain" description="Leucine-rich repeat-containing N-terminal plant-type" evidence="13">
    <location>
        <begin position="32"/>
        <end position="75"/>
    </location>
</feature>
<evidence type="ECO:0000256" key="10">
    <source>
        <dbReference type="ARBA" id="ARBA00023180"/>
    </source>
</evidence>
<dbReference type="PRINTS" id="PR00019">
    <property type="entry name" value="LEURICHRPT"/>
</dbReference>
<dbReference type="InterPro" id="IPR013210">
    <property type="entry name" value="LRR_N_plant-typ"/>
</dbReference>
<accession>A0A072V4K8</accession>
<protein>
    <submittedName>
        <fullName evidence="14">LRR receptor-like kinase family protein</fullName>
    </submittedName>
    <submittedName>
        <fullName evidence="15">Putative non-specific serine/threonine protein kinase</fullName>
        <ecNumber evidence="15">2.7.11.1</ecNumber>
    </submittedName>
</protein>
<keyword evidence="15" id="KW-0723">Serine/threonine-protein kinase</keyword>
<evidence type="ECO:0000256" key="11">
    <source>
        <dbReference type="SAM" id="Phobius"/>
    </source>
</evidence>
<keyword evidence="5 11" id="KW-0812">Transmembrane</keyword>
<evidence type="ECO:0000256" key="5">
    <source>
        <dbReference type="ARBA" id="ARBA00022692"/>
    </source>
</evidence>
<dbReference type="Proteomes" id="UP000265566">
    <property type="component" value="Chromosome 2"/>
</dbReference>
<sequence>MERVFVKNHLCLWIVVVVVVLFLVKELEGCLEKEKLGLLDLKTFLISNSTSKYNNLTSWDKSDVDCCSWERVKCNHTTGHVMDLLLGGVTIPTNTTYLWIFNFSYFLPFNHLVHLDLSANYFDGWVEIEGLCGMKNLQELDLSRNGMSGYFPQCLRNLTSLRVLDLSSNNFVGNIPSFIISLKSLEYLSLFDTNFDGIFSFSSLNNHSKLEVFLLSPKTNNLYVETEESPSWHPTFQLKVLQLRNCFLNSKRDGTFPTFLLYQHELQLLDLSHNKLSGNFPSWILENNTKLETLYLMNNSFTGTLELPTFKHGLLDLQISNNKIGGQLQEDIGKIFPNLYYVNLSKNSFEGILPSSIGEMQTIRTLDLSNNNFSGELSSHLISNLTSLRLLRLSHNSFHGLVPLLSNLTRLNWLYLNNNSFSGVIEDGVSNNSSLFSLDISNNMLSGRIPRWIGRFTKLSVLSLSKNRLQGEIPNELCNLISLSYLDLSENNLSDFLPYCFKNFKYMKFLYLQKNALQGNIPYAFSQLTKLTSLDLRDNNFFGNIPQWINRLSKLRVLLLAGNKLTGPIPIYVCELEHVRIMDLSHNWINETIPPCIKNISFKMVEFQTTAVGGRAVQNDNDSKDKIQYYGNTATSYIFLVDDIWFTPGNTFDIFYNSSLSLNHPIADEYMISYEIVEIEFRTKSYYLSYKGNNLNLMTGLDLSSNNLSGSIPPEIGELRDIKALNLSHNRFSGSIPGTFPNLINIESLDLSYNNLSGALPQNLTNLYSLAIFNVSYNKFSGRVPTTMQFANFDENNYRGNSDLCGSVINITCNHTSIFPPASTTQHQTAIDMESFYWSCVASYVTVVIGLAVILWVNSHWCRVWFRYVDLCIFYCFSRCFKNVFH</sequence>
<name>A0A072V4K8_MEDTR</name>
<dbReference type="InterPro" id="IPR001611">
    <property type="entry name" value="Leu-rich_rpt"/>
</dbReference>
<organism evidence="14 17">
    <name type="scientific">Medicago truncatula</name>
    <name type="common">Barrel medic</name>
    <name type="synonym">Medicago tribuloides</name>
    <dbReference type="NCBI Taxonomy" id="3880"/>
    <lineage>
        <taxon>Eukaryota</taxon>
        <taxon>Viridiplantae</taxon>
        <taxon>Streptophyta</taxon>
        <taxon>Embryophyta</taxon>
        <taxon>Tracheophyta</taxon>
        <taxon>Spermatophyta</taxon>
        <taxon>Magnoliopsida</taxon>
        <taxon>eudicotyledons</taxon>
        <taxon>Gunneridae</taxon>
        <taxon>Pentapetalae</taxon>
        <taxon>rosids</taxon>
        <taxon>fabids</taxon>
        <taxon>Fabales</taxon>
        <taxon>Fabaceae</taxon>
        <taxon>Papilionoideae</taxon>
        <taxon>50 kb inversion clade</taxon>
        <taxon>NPAAA clade</taxon>
        <taxon>Hologalegina</taxon>
        <taxon>IRL clade</taxon>
        <taxon>Trifolieae</taxon>
        <taxon>Medicago</taxon>
    </lineage>
</organism>
<dbReference type="Proteomes" id="UP000002051">
    <property type="component" value="Chromosome 2"/>
</dbReference>
<feature type="signal peptide" evidence="12">
    <location>
        <begin position="1"/>
        <end position="29"/>
    </location>
</feature>
<dbReference type="AlphaFoldDB" id="A0A072V4K8"/>
<dbReference type="Gramene" id="rna7766">
    <property type="protein sequence ID" value="RHN72093.1"/>
    <property type="gene ID" value="gene7766"/>
</dbReference>
<dbReference type="SMART" id="SM00369">
    <property type="entry name" value="LRR_TYP"/>
    <property type="match status" value="9"/>
</dbReference>
<keyword evidence="17" id="KW-1185">Reference proteome</keyword>
<dbReference type="Pfam" id="PF08263">
    <property type="entry name" value="LRRNT_2"/>
    <property type="match status" value="1"/>
</dbReference>
<evidence type="ECO:0000256" key="12">
    <source>
        <dbReference type="SAM" id="SignalP"/>
    </source>
</evidence>
<dbReference type="KEGG" id="mtr:25485970"/>
<keyword evidence="7" id="KW-0677">Repeat</keyword>
<evidence type="ECO:0000313" key="16">
    <source>
        <dbReference type="EnsemblPlants" id="KEH36601"/>
    </source>
</evidence>
<keyword evidence="4" id="KW-0433">Leucine-rich repeat</keyword>
<dbReference type="FunFam" id="3.80.10.10:FF:000095">
    <property type="entry name" value="LRR receptor-like serine/threonine-protein kinase GSO1"/>
    <property type="match status" value="1"/>
</dbReference>
<evidence type="ECO:0000313" key="18">
    <source>
        <dbReference type="Proteomes" id="UP000265566"/>
    </source>
</evidence>
<dbReference type="EMBL" id="PSQE01000002">
    <property type="protein sequence ID" value="RHN72093.1"/>
    <property type="molecule type" value="Genomic_DNA"/>
</dbReference>
<evidence type="ECO:0000313" key="15">
    <source>
        <dbReference type="EMBL" id="RHN72093.1"/>
    </source>
</evidence>
<dbReference type="PROSITE" id="PS51450">
    <property type="entry name" value="LRR"/>
    <property type="match status" value="1"/>
</dbReference>
<evidence type="ECO:0000256" key="2">
    <source>
        <dbReference type="ARBA" id="ARBA00009592"/>
    </source>
</evidence>
<dbReference type="SUPFAM" id="SSF52058">
    <property type="entry name" value="L domain-like"/>
    <property type="match status" value="3"/>
</dbReference>
<proteinExistence type="inferred from homology"/>
<keyword evidence="9 11" id="KW-0472">Membrane</keyword>
<dbReference type="GO" id="GO:0004674">
    <property type="term" value="F:protein serine/threonine kinase activity"/>
    <property type="evidence" value="ECO:0007669"/>
    <property type="project" value="UniProtKB-KW"/>
</dbReference>
<dbReference type="OrthoDB" id="4691307at2759"/>
<evidence type="ECO:0000313" key="14">
    <source>
        <dbReference type="EMBL" id="KEH36601.1"/>
    </source>
</evidence>
<reference evidence="14 17" key="2">
    <citation type="journal article" date="2014" name="BMC Genomics">
        <title>An improved genome release (version Mt4.0) for the model legume Medicago truncatula.</title>
        <authorList>
            <person name="Tang H."/>
            <person name="Krishnakumar V."/>
            <person name="Bidwell S."/>
            <person name="Rosen B."/>
            <person name="Chan A."/>
            <person name="Zhou S."/>
            <person name="Gentzbittel L."/>
            <person name="Childs K.L."/>
            <person name="Yandell M."/>
            <person name="Gundlach H."/>
            <person name="Mayer K.F."/>
            <person name="Schwartz D.C."/>
            <person name="Town C.D."/>
        </authorList>
    </citation>
    <scope>GENOME REANNOTATION</scope>
    <source>
        <strain evidence="14">A17</strain>
        <strain evidence="16 17">cv. Jemalong A17</strain>
    </source>
</reference>
<dbReference type="Pfam" id="PF00560">
    <property type="entry name" value="LRR_1"/>
    <property type="match status" value="3"/>
</dbReference>
<evidence type="ECO:0000259" key="13">
    <source>
        <dbReference type="Pfam" id="PF08263"/>
    </source>
</evidence>
<feature type="transmembrane region" description="Helical" evidence="11">
    <location>
        <begin position="836"/>
        <end position="857"/>
    </location>
</feature>
<keyword evidence="3" id="KW-1003">Cell membrane</keyword>
<dbReference type="PaxDb" id="3880-AES83939"/>
<evidence type="ECO:0000256" key="3">
    <source>
        <dbReference type="ARBA" id="ARBA00022475"/>
    </source>
</evidence>
<evidence type="ECO:0000256" key="7">
    <source>
        <dbReference type="ARBA" id="ARBA00022737"/>
    </source>
</evidence>
<evidence type="ECO:0000256" key="4">
    <source>
        <dbReference type="ARBA" id="ARBA00022614"/>
    </source>
</evidence>
<dbReference type="EC" id="2.7.11.1" evidence="15"/>
<dbReference type="PANTHER" id="PTHR48062:SF52">
    <property type="entry name" value="RECEPTOR-LIKE PROTEIN 8-RELATED"/>
    <property type="match status" value="1"/>
</dbReference>
<reference evidence="18" key="4">
    <citation type="journal article" date="2018" name="Nat. Plants">
        <title>Whole-genome landscape of Medicago truncatula symbiotic genes.</title>
        <authorList>
            <person name="Pecrix Y."/>
            <person name="Staton S.E."/>
            <person name="Sallet E."/>
            <person name="Lelandais-Briere C."/>
            <person name="Moreau S."/>
            <person name="Carrere S."/>
            <person name="Blein T."/>
            <person name="Jardinaud M.F."/>
            <person name="Latrasse D."/>
            <person name="Zouine M."/>
            <person name="Zahm M."/>
            <person name="Kreplak J."/>
            <person name="Mayjonade B."/>
            <person name="Satge C."/>
            <person name="Perez M."/>
            <person name="Cauet S."/>
            <person name="Marande W."/>
            <person name="Chantry-Darmon C."/>
            <person name="Lopez-Roques C."/>
            <person name="Bouchez O."/>
            <person name="Berard A."/>
            <person name="Debelle F."/>
            <person name="Munos S."/>
            <person name="Bendahmane A."/>
            <person name="Berges H."/>
            <person name="Niebel A."/>
            <person name="Buitink J."/>
            <person name="Frugier F."/>
            <person name="Benhamed M."/>
            <person name="Crespi M."/>
            <person name="Gouzy J."/>
            <person name="Gamas P."/>
        </authorList>
    </citation>
    <scope>NUCLEOTIDE SEQUENCE [LARGE SCALE GENOMIC DNA]</scope>
    <source>
        <strain evidence="18">cv. Jemalong A17</strain>
    </source>
</reference>
<keyword evidence="15" id="KW-0808">Transferase</keyword>
<dbReference type="Gene3D" id="3.80.10.10">
    <property type="entry name" value="Ribonuclease Inhibitor"/>
    <property type="match status" value="4"/>
</dbReference>
<keyword evidence="10" id="KW-0325">Glycoprotein</keyword>
<comment type="subcellular location">
    <subcellularLocation>
        <location evidence="1">Cell membrane</location>
        <topology evidence="1">Single-pass type I membrane protein</topology>
    </subcellularLocation>
</comment>
<dbReference type="HOGENOM" id="CLU_000288_18_3_1"/>
<gene>
    <name evidence="16" type="primary">25485970</name>
    <name evidence="14" type="ordered locus">MTR_2g016200</name>
    <name evidence="15" type="ORF">MtrunA17_Chr2g0283921</name>
</gene>
<keyword evidence="14" id="KW-0675">Receptor</keyword>
<reference evidence="14 17" key="1">
    <citation type="journal article" date="2011" name="Nature">
        <title>The Medicago genome provides insight into the evolution of rhizobial symbioses.</title>
        <authorList>
            <person name="Young N.D."/>
            <person name="Debelle F."/>
            <person name="Oldroyd G.E."/>
            <person name="Geurts R."/>
            <person name="Cannon S.B."/>
            <person name="Udvardi M.K."/>
            <person name="Benedito V.A."/>
            <person name="Mayer K.F."/>
            <person name="Gouzy J."/>
            <person name="Schoof H."/>
            <person name="Van de Peer Y."/>
            <person name="Proost S."/>
            <person name="Cook D.R."/>
            <person name="Meyers B.C."/>
            <person name="Spannagl M."/>
            <person name="Cheung F."/>
            <person name="De Mita S."/>
            <person name="Krishnakumar V."/>
            <person name="Gundlach H."/>
            <person name="Zhou S."/>
            <person name="Mudge J."/>
            <person name="Bharti A.K."/>
            <person name="Murray J.D."/>
            <person name="Naoumkina M.A."/>
            <person name="Rosen B."/>
            <person name="Silverstein K.A."/>
            <person name="Tang H."/>
            <person name="Rombauts S."/>
            <person name="Zhao P.X."/>
            <person name="Zhou P."/>
            <person name="Barbe V."/>
            <person name="Bardou P."/>
            <person name="Bechner M."/>
            <person name="Bellec A."/>
            <person name="Berger A."/>
            <person name="Berges H."/>
            <person name="Bidwell S."/>
            <person name="Bisseling T."/>
            <person name="Choisne N."/>
            <person name="Couloux A."/>
            <person name="Denny R."/>
            <person name="Deshpande S."/>
            <person name="Dai X."/>
            <person name="Doyle J.J."/>
            <person name="Dudez A.M."/>
            <person name="Farmer A.D."/>
            <person name="Fouteau S."/>
            <person name="Franken C."/>
            <person name="Gibelin C."/>
            <person name="Gish J."/>
            <person name="Goldstein S."/>
            <person name="Gonzalez A.J."/>
            <person name="Green P.J."/>
            <person name="Hallab A."/>
            <person name="Hartog M."/>
            <person name="Hua A."/>
            <person name="Humphray S.J."/>
            <person name="Jeong D.H."/>
            <person name="Jing Y."/>
            <person name="Jocker A."/>
            <person name="Kenton S.M."/>
            <person name="Kim D.J."/>
            <person name="Klee K."/>
            <person name="Lai H."/>
            <person name="Lang C."/>
            <person name="Lin S."/>
            <person name="Macmil S.L."/>
            <person name="Magdelenat G."/>
            <person name="Matthews L."/>
            <person name="McCorrison J."/>
            <person name="Monaghan E.L."/>
            <person name="Mun J.H."/>
            <person name="Najar F.Z."/>
            <person name="Nicholson C."/>
            <person name="Noirot C."/>
            <person name="O'Bleness M."/>
            <person name="Paule C.R."/>
            <person name="Poulain J."/>
            <person name="Prion F."/>
            <person name="Qin B."/>
            <person name="Qu C."/>
            <person name="Retzel E.F."/>
            <person name="Riddle C."/>
            <person name="Sallet E."/>
            <person name="Samain S."/>
            <person name="Samson N."/>
            <person name="Sanders I."/>
            <person name="Saurat O."/>
            <person name="Scarpelli C."/>
            <person name="Schiex T."/>
            <person name="Segurens B."/>
            <person name="Severin A.J."/>
            <person name="Sherrier D.J."/>
            <person name="Shi R."/>
            <person name="Sims S."/>
            <person name="Singer S.R."/>
            <person name="Sinharoy S."/>
            <person name="Sterck L."/>
            <person name="Viollet A."/>
            <person name="Wang B.B."/>
            <person name="Wang K."/>
            <person name="Wang M."/>
            <person name="Wang X."/>
            <person name="Warfsmann J."/>
            <person name="Weissenbach J."/>
            <person name="White D.D."/>
            <person name="White J.D."/>
            <person name="Wiley G.B."/>
            <person name="Wincker P."/>
            <person name="Xing Y."/>
            <person name="Yang L."/>
            <person name="Yao Z."/>
            <person name="Ying F."/>
            <person name="Zhai J."/>
            <person name="Zhou L."/>
            <person name="Zuber A."/>
            <person name="Denarie J."/>
            <person name="Dixon R.A."/>
            <person name="May G.D."/>
            <person name="Schwartz D.C."/>
            <person name="Rogers J."/>
            <person name="Quetier F."/>
            <person name="Town C.D."/>
            <person name="Roe B.A."/>
        </authorList>
    </citation>
    <scope>NUCLEOTIDE SEQUENCE [LARGE SCALE GENOMIC DNA]</scope>
    <source>
        <strain evidence="14">A17</strain>
        <strain evidence="16 17">cv. Jemalong A17</strain>
    </source>
</reference>
<keyword evidence="8 11" id="KW-1133">Transmembrane helix</keyword>
<keyword evidence="6 12" id="KW-0732">Signal</keyword>
<dbReference type="InterPro" id="IPR003591">
    <property type="entry name" value="Leu-rich_rpt_typical-subtyp"/>
</dbReference>
<evidence type="ECO:0000256" key="6">
    <source>
        <dbReference type="ARBA" id="ARBA00022729"/>
    </source>
</evidence>
<dbReference type="EMBL" id="CM001218">
    <property type="protein sequence ID" value="KEH36601.1"/>
    <property type="molecule type" value="Genomic_DNA"/>
</dbReference>
<evidence type="ECO:0000256" key="8">
    <source>
        <dbReference type="ARBA" id="ARBA00022989"/>
    </source>
</evidence>
<dbReference type="GO" id="GO:0005886">
    <property type="term" value="C:plasma membrane"/>
    <property type="evidence" value="ECO:0007669"/>
    <property type="project" value="UniProtKB-SubCell"/>
</dbReference>
<dbReference type="Pfam" id="PF13855">
    <property type="entry name" value="LRR_8"/>
    <property type="match status" value="5"/>
</dbReference>
<dbReference type="PANTHER" id="PTHR48062">
    <property type="entry name" value="RECEPTOR-LIKE PROTEIN 14"/>
    <property type="match status" value="1"/>
</dbReference>
<dbReference type="eggNOG" id="KOG0619">
    <property type="taxonomic scope" value="Eukaryota"/>
</dbReference>
<keyword evidence="14" id="KW-0418">Kinase</keyword>
<reference evidence="16" key="3">
    <citation type="submission" date="2015-04" db="UniProtKB">
        <authorList>
            <consortium name="EnsemblPlants"/>
        </authorList>
    </citation>
    <scope>IDENTIFICATION</scope>
    <source>
        <strain evidence="16">cv. Jemalong A17</strain>
    </source>
</reference>
<evidence type="ECO:0000313" key="17">
    <source>
        <dbReference type="Proteomes" id="UP000002051"/>
    </source>
</evidence>
<dbReference type="EnsemblPlants" id="KEH36601">
    <property type="protein sequence ID" value="KEH36601"/>
    <property type="gene ID" value="MTR_2g016200"/>
</dbReference>
<comment type="similarity">
    <text evidence="2">Belongs to the RLP family.</text>
</comment>
<evidence type="ECO:0000256" key="1">
    <source>
        <dbReference type="ARBA" id="ARBA00004251"/>
    </source>
</evidence>
<dbReference type="FunFam" id="3.80.10.10:FF:001678">
    <property type="entry name" value="Calmodulin-binding receptor kinase CaMRLK"/>
    <property type="match status" value="1"/>
</dbReference>
<evidence type="ECO:0000256" key="9">
    <source>
        <dbReference type="ARBA" id="ARBA00023136"/>
    </source>
</evidence>
<dbReference type="InterPro" id="IPR051502">
    <property type="entry name" value="RLP_Defense_Trigger"/>
</dbReference>
<reference evidence="15" key="5">
    <citation type="journal article" date="2018" name="Nat. Plants">
        <title>Whole-genome landscape of Medicago truncatula symbiotic genes.</title>
        <authorList>
            <person name="Pecrix Y."/>
            <person name="Gamas P."/>
            <person name="Carrere S."/>
        </authorList>
    </citation>
    <scope>NUCLEOTIDE SEQUENCE</scope>
    <source>
        <tissue evidence="15">Leaves</tissue>
    </source>
</reference>
<dbReference type="FunFam" id="3.80.10.10:FF:000213">
    <property type="entry name" value="Tyrosine-sulfated glycopeptide receptor 1"/>
    <property type="match status" value="1"/>
</dbReference>